<evidence type="ECO:0000313" key="2">
    <source>
        <dbReference type="EMBL" id="QHT88794.1"/>
    </source>
</evidence>
<keyword evidence="1" id="KW-0175">Coiled coil</keyword>
<accession>A0A6C0I795</accession>
<protein>
    <submittedName>
        <fullName evidence="2">Uncharacterized protein</fullName>
    </submittedName>
</protein>
<reference evidence="2" key="1">
    <citation type="journal article" date="2020" name="Nature">
        <title>Giant virus diversity and host interactions through global metagenomics.</title>
        <authorList>
            <person name="Schulz F."/>
            <person name="Roux S."/>
            <person name="Paez-Espino D."/>
            <person name="Jungbluth S."/>
            <person name="Walsh D.A."/>
            <person name="Denef V.J."/>
            <person name="McMahon K.D."/>
            <person name="Konstantinidis K.T."/>
            <person name="Eloe-Fadrosh E.A."/>
            <person name="Kyrpides N.C."/>
            <person name="Woyke T."/>
        </authorList>
    </citation>
    <scope>NUCLEOTIDE SEQUENCE</scope>
    <source>
        <strain evidence="2">GVMAG-M-3300023184-51</strain>
    </source>
</reference>
<proteinExistence type="predicted"/>
<evidence type="ECO:0000256" key="1">
    <source>
        <dbReference type="SAM" id="Coils"/>
    </source>
</evidence>
<dbReference type="EMBL" id="MN740123">
    <property type="protein sequence ID" value="QHT88794.1"/>
    <property type="molecule type" value="Genomic_DNA"/>
</dbReference>
<organism evidence="2">
    <name type="scientific">viral metagenome</name>
    <dbReference type="NCBI Taxonomy" id="1070528"/>
    <lineage>
        <taxon>unclassified sequences</taxon>
        <taxon>metagenomes</taxon>
        <taxon>organismal metagenomes</taxon>
    </lineage>
</organism>
<feature type="coiled-coil region" evidence="1">
    <location>
        <begin position="5"/>
        <end position="32"/>
    </location>
</feature>
<dbReference type="AlphaFoldDB" id="A0A6C0I795"/>
<sequence length="91" mass="10833">MFSNNDELIQENIELKQKIHELEAKLAETQEHLKKYTAPSRNKKYYETHKEIIKQKIQTANKVAPITSEKKKEYNRIAYLNRKEKSTNLAE</sequence>
<name>A0A6C0I795_9ZZZZ</name>